<proteinExistence type="predicted"/>
<comment type="caution">
    <text evidence="1">The sequence shown here is derived from an EMBL/GenBank/DDBJ whole genome shotgun (WGS) entry which is preliminary data.</text>
</comment>
<dbReference type="EMBL" id="LAZR01070097">
    <property type="protein sequence ID" value="KKK45377.1"/>
    <property type="molecule type" value="Genomic_DNA"/>
</dbReference>
<dbReference type="AlphaFoldDB" id="A0A0F8VM38"/>
<reference evidence="1" key="1">
    <citation type="journal article" date="2015" name="Nature">
        <title>Complex archaea that bridge the gap between prokaryotes and eukaryotes.</title>
        <authorList>
            <person name="Spang A."/>
            <person name="Saw J.H."/>
            <person name="Jorgensen S.L."/>
            <person name="Zaremba-Niedzwiedzka K."/>
            <person name="Martijn J."/>
            <person name="Lind A.E."/>
            <person name="van Eijk R."/>
            <person name="Schleper C."/>
            <person name="Guy L."/>
            <person name="Ettema T.J."/>
        </authorList>
    </citation>
    <scope>NUCLEOTIDE SEQUENCE</scope>
</reference>
<protein>
    <submittedName>
        <fullName evidence="1">Uncharacterized protein</fullName>
    </submittedName>
</protein>
<accession>A0A0F8VM38</accession>
<feature type="non-terminal residue" evidence="1">
    <location>
        <position position="39"/>
    </location>
</feature>
<name>A0A0F8VM38_9ZZZZ</name>
<sequence length="39" mass="4413">MTARIEIIASELVDLYWGLKLSTYQIASKINISETTVIK</sequence>
<evidence type="ECO:0000313" key="1">
    <source>
        <dbReference type="EMBL" id="KKK45377.1"/>
    </source>
</evidence>
<organism evidence="1">
    <name type="scientific">marine sediment metagenome</name>
    <dbReference type="NCBI Taxonomy" id="412755"/>
    <lineage>
        <taxon>unclassified sequences</taxon>
        <taxon>metagenomes</taxon>
        <taxon>ecological metagenomes</taxon>
    </lineage>
</organism>
<gene>
    <name evidence="1" type="ORF">LCGC14_3165680</name>
</gene>